<name>A0AAE8Y639_9CAUD</name>
<evidence type="ECO:0000313" key="2">
    <source>
        <dbReference type="Proteomes" id="UP000827644"/>
    </source>
</evidence>
<sequence>MDYKDLPDRIKELKRHNEDRNRAVRECDRPTSKEWMVVQIEGDYVRVSAEHLKAAIAKTTEEVDVELSKLTDVHDTLKKVASGLL</sequence>
<dbReference type="Proteomes" id="UP000827644">
    <property type="component" value="Segment"/>
</dbReference>
<reference evidence="1 2" key="1">
    <citation type="submission" date="2021-09" db="EMBL/GenBank/DDBJ databases">
        <title>Complete genome sequence of Fifi44.</title>
        <authorList>
            <person name="Kim S.G."/>
            <person name="Park J."/>
            <person name="Roh E."/>
        </authorList>
    </citation>
    <scope>NUCLEOTIDE SEQUENCE [LARGE SCALE GENOMIC DNA]</scope>
</reference>
<dbReference type="EMBL" id="OK073976">
    <property type="protein sequence ID" value="UCR74890.1"/>
    <property type="molecule type" value="Genomic_DNA"/>
</dbReference>
<keyword evidence="2" id="KW-1185">Reference proteome</keyword>
<protein>
    <submittedName>
        <fullName evidence="1">Uncharacterized protein</fullName>
    </submittedName>
</protein>
<gene>
    <name evidence="1" type="ORF">Fifi44_00021</name>
</gene>
<evidence type="ECO:0000313" key="1">
    <source>
        <dbReference type="EMBL" id="UCR74890.1"/>
    </source>
</evidence>
<accession>A0AAE8Y639</accession>
<organism evidence="1 2">
    <name type="scientific">Erwinia phage Fifi44</name>
    <dbReference type="NCBI Taxonomy" id="2876597"/>
    <lineage>
        <taxon>Viruses</taxon>
        <taxon>Duplodnaviria</taxon>
        <taxon>Heunggongvirae</taxon>
        <taxon>Uroviricota</taxon>
        <taxon>Caudoviricetes</taxon>
        <taxon>Chaseviridae</taxon>
        <taxon>Cleopatravirinae</taxon>
        <taxon>Fifivirus</taxon>
        <taxon>Fifivirus fifi44</taxon>
    </lineage>
</organism>
<proteinExistence type="predicted"/>